<proteinExistence type="predicted"/>
<organism evidence="2 3">
    <name type="scientific">Ruminococcus albus 8</name>
    <dbReference type="NCBI Taxonomy" id="246199"/>
    <lineage>
        <taxon>Bacteria</taxon>
        <taxon>Bacillati</taxon>
        <taxon>Bacillota</taxon>
        <taxon>Clostridia</taxon>
        <taxon>Eubacteriales</taxon>
        <taxon>Oscillospiraceae</taxon>
        <taxon>Ruminococcus</taxon>
    </lineage>
</organism>
<keyword evidence="3" id="KW-1185">Reference proteome</keyword>
<reference evidence="2 3" key="1">
    <citation type="submission" date="2011-02" db="EMBL/GenBank/DDBJ databases">
        <authorList>
            <person name="Nelson K.E."/>
            <person name="Sutton G."/>
            <person name="Torralba M."/>
            <person name="Durkin S."/>
            <person name="Harkins D."/>
            <person name="Montgomery R."/>
            <person name="Ziemer C."/>
            <person name="Klaassens E."/>
            <person name="Ocuiv P."/>
            <person name="Morrison M."/>
        </authorList>
    </citation>
    <scope>NUCLEOTIDE SEQUENCE [LARGE SCALE GENOMIC DNA]</scope>
    <source>
        <strain evidence="2 3">8</strain>
    </source>
</reference>
<dbReference type="STRING" id="246199.CUS_6370"/>
<comment type="caution">
    <text evidence="2">The sequence shown here is derived from an EMBL/GenBank/DDBJ whole genome shotgun (WGS) entry which is preliminary data.</text>
</comment>
<dbReference type="EMBL" id="ADKM02000123">
    <property type="protein sequence ID" value="EGC01666.1"/>
    <property type="molecule type" value="Genomic_DNA"/>
</dbReference>
<name>E9SGF1_RUMAL</name>
<dbReference type="AlphaFoldDB" id="E9SGF1"/>
<evidence type="ECO:0000313" key="3">
    <source>
        <dbReference type="Proteomes" id="UP000004259"/>
    </source>
</evidence>
<dbReference type="PANTHER" id="PTHR40396:SF1">
    <property type="entry name" value="ATPASE AAA-TYPE CORE DOMAIN-CONTAINING PROTEIN"/>
    <property type="match status" value="1"/>
</dbReference>
<dbReference type="GO" id="GO:0016887">
    <property type="term" value="F:ATP hydrolysis activity"/>
    <property type="evidence" value="ECO:0007669"/>
    <property type="project" value="InterPro"/>
</dbReference>
<dbReference type="PANTHER" id="PTHR40396">
    <property type="entry name" value="ATPASE-LIKE PROTEIN"/>
    <property type="match status" value="1"/>
</dbReference>
<dbReference type="GO" id="GO:0005524">
    <property type="term" value="F:ATP binding"/>
    <property type="evidence" value="ECO:0007669"/>
    <property type="project" value="InterPro"/>
</dbReference>
<sequence length="443" mass="49981">MEGEFMLLEFKTKNYKSFVDEMSFIMSPAPKQKGLDYSVQTTKIGAKNYKSLCSAVVYGPNASGKTNIIGAMDTMKSIIMRGNIRNADVPMSMNAASSLLELIPNCDSNSAPVEFSIRFIENDMLIDYSMIVDLGGFLEKDHPRKILEEKLAVNEKPVFIRNDKLEVSIPSCIKPYLNSNIKSVSQQLKDISVNSLSDDELFLNNGFKNIFAKQLVALILGWFEKKFVVIIRSDAIKIMKKFSDTSENTIYVEKTLTDASKIFGINSNALGYKTVAEGDDAVLCSIFKDKKAIIPAEQFESYGTVRFINEFPLVINVLKNGGTLVMDEFDASIHPMALMNIINIFHNDEININKAQIIFNTHNPIFLDASLFRRDEIKFVERDDDTNHSVHYALSDFKTADGIRKGEDYMNNYFVNRYGAIKEVDFSDFIEQMIKGKEVAADD</sequence>
<dbReference type="InterPro" id="IPR003959">
    <property type="entry name" value="ATPase_AAA_core"/>
</dbReference>
<gene>
    <name evidence="2" type="ORF">CUS_6370</name>
</gene>
<dbReference type="eggNOG" id="COG1106">
    <property type="taxonomic scope" value="Bacteria"/>
</dbReference>
<dbReference type="Pfam" id="PF13304">
    <property type="entry name" value="AAA_21"/>
    <property type="match status" value="1"/>
</dbReference>
<accession>E9SGF1</accession>
<evidence type="ECO:0000259" key="1">
    <source>
        <dbReference type="Pfam" id="PF13304"/>
    </source>
</evidence>
<dbReference type="InterPro" id="IPR027417">
    <property type="entry name" value="P-loop_NTPase"/>
</dbReference>
<dbReference type="Proteomes" id="UP000004259">
    <property type="component" value="Unassembled WGS sequence"/>
</dbReference>
<evidence type="ECO:0000313" key="2">
    <source>
        <dbReference type="EMBL" id="EGC01666.1"/>
    </source>
</evidence>
<feature type="domain" description="ATPase AAA-type core" evidence="1">
    <location>
        <begin position="55"/>
        <end position="368"/>
    </location>
</feature>
<dbReference type="Gene3D" id="3.40.50.300">
    <property type="entry name" value="P-loop containing nucleotide triphosphate hydrolases"/>
    <property type="match status" value="1"/>
</dbReference>
<protein>
    <recommendedName>
        <fullName evidence="1">ATPase AAA-type core domain-containing protein</fullName>
    </recommendedName>
</protein>
<dbReference type="SUPFAM" id="SSF52540">
    <property type="entry name" value="P-loop containing nucleoside triphosphate hydrolases"/>
    <property type="match status" value="1"/>
</dbReference>